<evidence type="ECO:0000313" key="1">
    <source>
        <dbReference type="EMBL" id="KAJ1362860.1"/>
    </source>
</evidence>
<dbReference type="AlphaFoldDB" id="A0AAD5QUW9"/>
<name>A0AAD5QUW9_PARTN</name>
<dbReference type="Proteomes" id="UP001196413">
    <property type="component" value="Unassembled WGS sequence"/>
</dbReference>
<accession>A0AAD5QUW9</accession>
<protein>
    <submittedName>
        <fullName evidence="1">Uncharacterized protein</fullName>
    </submittedName>
</protein>
<evidence type="ECO:0000313" key="2">
    <source>
        <dbReference type="Proteomes" id="UP001196413"/>
    </source>
</evidence>
<proteinExistence type="predicted"/>
<reference evidence="1" key="1">
    <citation type="submission" date="2021-06" db="EMBL/GenBank/DDBJ databases">
        <title>Parelaphostrongylus tenuis whole genome reference sequence.</title>
        <authorList>
            <person name="Garwood T.J."/>
            <person name="Larsen P.A."/>
            <person name="Fountain-Jones N.M."/>
            <person name="Garbe J.R."/>
            <person name="Macchietto M.G."/>
            <person name="Kania S.A."/>
            <person name="Gerhold R.W."/>
            <person name="Richards J.E."/>
            <person name="Wolf T.M."/>
        </authorList>
    </citation>
    <scope>NUCLEOTIDE SEQUENCE</scope>
    <source>
        <strain evidence="1">MNPRO001-30</strain>
        <tissue evidence="1">Meninges</tissue>
    </source>
</reference>
<comment type="caution">
    <text evidence="1">The sequence shown here is derived from an EMBL/GenBank/DDBJ whole genome shotgun (WGS) entry which is preliminary data.</text>
</comment>
<organism evidence="1 2">
    <name type="scientific">Parelaphostrongylus tenuis</name>
    <name type="common">Meningeal worm</name>
    <dbReference type="NCBI Taxonomy" id="148309"/>
    <lineage>
        <taxon>Eukaryota</taxon>
        <taxon>Metazoa</taxon>
        <taxon>Ecdysozoa</taxon>
        <taxon>Nematoda</taxon>
        <taxon>Chromadorea</taxon>
        <taxon>Rhabditida</taxon>
        <taxon>Rhabditina</taxon>
        <taxon>Rhabditomorpha</taxon>
        <taxon>Strongyloidea</taxon>
        <taxon>Metastrongylidae</taxon>
        <taxon>Parelaphostrongylus</taxon>
    </lineage>
</organism>
<dbReference type="EMBL" id="JAHQIW010004553">
    <property type="protein sequence ID" value="KAJ1362860.1"/>
    <property type="molecule type" value="Genomic_DNA"/>
</dbReference>
<keyword evidence="2" id="KW-1185">Reference proteome</keyword>
<gene>
    <name evidence="1" type="ORF">KIN20_022564</name>
</gene>
<sequence length="168" mass="19361">MCWLNGLTNCIEKSFMNGKHHDKHPYSDHALRMSEDATYSSLTLDLHARQIYFVKTQRKSSQIWYCELYRRDSCAVLYETDPIQFLSVLKGDRRAQLTGAVMAQKNHGLRIVNKNGRSNRTVGSSNIEVNVPTDKVYVTIMQIESQWHELPRFVAAVGVLAKPYFMPH</sequence>